<keyword evidence="2" id="KW-1185">Reference proteome</keyword>
<proteinExistence type="predicted"/>
<organism evidence="1 2">
    <name type="scientific">Lentinula aff. lateritia</name>
    <dbReference type="NCBI Taxonomy" id="2804960"/>
    <lineage>
        <taxon>Eukaryota</taxon>
        <taxon>Fungi</taxon>
        <taxon>Dikarya</taxon>
        <taxon>Basidiomycota</taxon>
        <taxon>Agaricomycotina</taxon>
        <taxon>Agaricomycetes</taxon>
        <taxon>Agaricomycetidae</taxon>
        <taxon>Agaricales</taxon>
        <taxon>Marasmiineae</taxon>
        <taxon>Omphalotaceae</taxon>
        <taxon>Lentinula</taxon>
    </lineage>
</organism>
<protein>
    <submittedName>
        <fullName evidence="1">Uncharacterized protein</fullName>
    </submittedName>
</protein>
<sequence>LYSQFTTVVTLKNQICVKDTRWMELLDQLCVGVCNADDMEQLQKLRLDVDTNPPVNFAQPGAALHRHCKLHATRLYSCPAEDTIGGIPLSNEQLLCIARLDSKRTGNLEHQVEIAVGMRAMILANIATEADLANGTRGTVTGIVLDDRGP</sequence>
<name>A0ACC1TNE2_9AGAR</name>
<gene>
    <name evidence="1" type="ORF">F5876DRAFT_19146</name>
</gene>
<evidence type="ECO:0000313" key="2">
    <source>
        <dbReference type="Proteomes" id="UP001163835"/>
    </source>
</evidence>
<dbReference type="EMBL" id="MU795470">
    <property type="protein sequence ID" value="KAJ3806137.1"/>
    <property type="molecule type" value="Genomic_DNA"/>
</dbReference>
<accession>A0ACC1TNE2</accession>
<evidence type="ECO:0000313" key="1">
    <source>
        <dbReference type="EMBL" id="KAJ3806137.1"/>
    </source>
</evidence>
<feature type="non-terminal residue" evidence="1">
    <location>
        <position position="1"/>
    </location>
</feature>
<feature type="non-terminal residue" evidence="1">
    <location>
        <position position="150"/>
    </location>
</feature>
<dbReference type="Proteomes" id="UP001163835">
    <property type="component" value="Unassembled WGS sequence"/>
</dbReference>
<reference evidence="1" key="1">
    <citation type="submission" date="2022-09" db="EMBL/GenBank/DDBJ databases">
        <title>A Global Phylogenomic Analysis of the Shiitake Genus Lentinula.</title>
        <authorList>
            <consortium name="DOE Joint Genome Institute"/>
            <person name="Sierra-Patev S."/>
            <person name="Min B."/>
            <person name="Naranjo-Ortiz M."/>
            <person name="Looney B."/>
            <person name="Konkel Z."/>
            <person name="Slot J.C."/>
            <person name="Sakamoto Y."/>
            <person name="Steenwyk J.L."/>
            <person name="Rokas A."/>
            <person name="Carro J."/>
            <person name="Camarero S."/>
            <person name="Ferreira P."/>
            <person name="Molpeceres G."/>
            <person name="Ruiz-Duenas F.J."/>
            <person name="Serrano A."/>
            <person name="Henrissat B."/>
            <person name="Drula E."/>
            <person name="Hughes K.W."/>
            <person name="Mata J.L."/>
            <person name="Ishikawa N.K."/>
            <person name="Vargas-Isla R."/>
            <person name="Ushijima S."/>
            <person name="Smith C.A."/>
            <person name="Ahrendt S."/>
            <person name="Andreopoulos W."/>
            <person name="He G."/>
            <person name="Labutti K."/>
            <person name="Lipzen A."/>
            <person name="Ng V."/>
            <person name="Riley R."/>
            <person name="Sandor L."/>
            <person name="Barry K."/>
            <person name="Martinez A.T."/>
            <person name="Xiao Y."/>
            <person name="Gibbons J.G."/>
            <person name="Terashima K."/>
            <person name="Grigoriev I.V."/>
            <person name="Hibbett D.S."/>
        </authorList>
    </citation>
    <scope>NUCLEOTIDE SEQUENCE</scope>
    <source>
        <strain evidence="1">TMI1499</strain>
    </source>
</reference>
<comment type="caution">
    <text evidence="1">The sequence shown here is derived from an EMBL/GenBank/DDBJ whole genome shotgun (WGS) entry which is preliminary data.</text>
</comment>